<dbReference type="EC" id="2.7.10.2" evidence="11"/>
<dbReference type="Pfam" id="PF07714">
    <property type="entry name" value="PK_Tyr_Ser-Thr"/>
    <property type="match status" value="1"/>
</dbReference>
<dbReference type="SUPFAM" id="SSF56112">
    <property type="entry name" value="Protein kinase-like (PK-like)"/>
    <property type="match status" value="1"/>
</dbReference>
<dbReference type="GO" id="GO:0004715">
    <property type="term" value="F:non-membrane spanning protein tyrosine kinase activity"/>
    <property type="evidence" value="ECO:0007669"/>
    <property type="project" value="UniProtKB-EC"/>
</dbReference>
<dbReference type="FunFam" id="1.10.510.10:FF:000027">
    <property type="entry name" value="Receptor protein-tyrosine kinase"/>
    <property type="match status" value="1"/>
</dbReference>
<evidence type="ECO:0000259" key="14">
    <source>
        <dbReference type="PROSITE" id="PS50011"/>
    </source>
</evidence>
<dbReference type="Pfam" id="PF00017">
    <property type="entry name" value="SH2"/>
    <property type="match status" value="2"/>
</dbReference>
<dbReference type="PRINTS" id="PR00401">
    <property type="entry name" value="SH2DOMAIN"/>
</dbReference>
<comment type="similarity">
    <text evidence="11">Belongs to the protein kinase superfamily. Tyr protein kinase family.</text>
</comment>
<feature type="repeat" description="ANK" evidence="8">
    <location>
        <begin position="184"/>
        <end position="216"/>
    </location>
</feature>
<dbReference type="PROSITE" id="PS50011">
    <property type="entry name" value="PROTEIN_KINASE_DOM"/>
    <property type="match status" value="1"/>
</dbReference>
<evidence type="ECO:0000256" key="3">
    <source>
        <dbReference type="ARBA" id="ARBA00022741"/>
    </source>
</evidence>
<dbReference type="InterPro" id="IPR011009">
    <property type="entry name" value="Kinase-like_dom_sf"/>
</dbReference>
<evidence type="ECO:0000256" key="10">
    <source>
        <dbReference type="PROSITE-ProRule" id="PRU10141"/>
    </source>
</evidence>
<keyword evidence="3 10" id="KW-0547">Nucleotide-binding</keyword>
<organism evidence="15 16">
    <name type="scientific">Elysia crispata</name>
    <name type="common">lettuce slug</name>
    <dbReference type="NCBI Taxonomy" id="231223"/>
    <lineage>
        <taxon>Eukaryota</taxon>
        <taxon>Metazoa</taxon>
        <taxon>Spiralia</taxon>
        <taxon>Lophotrochozoa</taxon>
        <taxon>Mollusca</taxon>
        <taxon>Gastropoda</taxon>
        <taxon>Heterobranchia</taxon>
        <taxon>Euthyneura</taxon>
        <taxon>Panpulmonata</taxon>
        <taxon>Sacoglossa</taxon>
        <taxon>Placobranchoidea</taxon>
        <taxon>Plakobranchidae</taxon>
        <taxon>Elysia</taxon>
    </lineage>
</organism>
<evidence type="ECO:0000256" key="2">
    <source>
        <dbReference type="ARBA" id="ARBA00022679"/>
    </source>
</evidence>
<feature type="region of interest" description="Disordered" evidence="12">
    <location>
        <begin position="437"/>
        <end position="504"/>
    </location>
</feature>
<keyword evidence="16" id="KW-1185">Reference proteome</keyword>
<gene>
    <name evidence="15" type="ORF">RRG08_049739</name>
</gene>
<reference evidence="15" key="1">
    <citation type="journal article" date="2023" name="G3 (Bethesda)">
        <title>A reference genome for the long-term kleptoplast-retaining sea slug Elysia crispata morphotype clarki.</title>
        <authorList>
            <person name="Eastman K.E."/>
            <person name="Pendleton A.L."/>
            <person name="Shaikh M.A."/>
            <person name="Suttiyut T."/>
            <person name="Ogas R."/>
            <person name="Tomko P."/>
            <person name="Gavelis G."/>
            <person name="Widhalm J.R."/>
            <person name="Wisecaver J.H."/>
        </authorList>
    </citation>
    <scope>NUCLEOTIDE SEQUENCE</scope>
    <source>
        <strain evidence="15">ECLA1</strain>
    </source>
</reference>
<dbReference type="SMART" id="SM00219">
    <property type="entry name" value="TyrKc"/>
    <property type="match status" value="1"/>
</dbReference>
<dbReference type="Gene3D" id="1.10.510.10">
    <property type="entry name" value="Transferase(Phosphotransferase) domain 1"/>
    <property type="match status" value="1"/>
</dbReference>
<evidence type="ECO:0000256" key="9">
    <source>
        <dbReference type="PROSITE-ProRule" id="PRU00191"/>
    </source>
</evidence>
<feature type="compositionally biased region" description="Basic and acidic residues" evidence="12">
    <location>
        <begin position="488"/>
        <end position="498"/>
    </location>
</feature>
<evidence type="ECO:0000256" key="1">
    <source>
        <dbReference type="ARBA" id="ARBA00022553"/>
    </source>
</evidence>
<comment type="catalytic activity">
    <reaction evidence="7 11">
        <text>L-tyrosyl-[protein] + ATP = O-phospho-L-tyrosyl-[protein] + ADP + H(+)</text>
        <dbReference type="Rhea" id="RHEA:10596"/>
        <dbReference type="Rhea" id="RHEA-COMP:10136"/>
        <dbReference type="Rhea" id="RHEA-COMP:20101"/>
        <dbReference type="ChEBI" id="CHEBI:15378"/>
        <dbReference type="ChEBI" id="CHEBI:30616"/>
        <dbReference type="ChEBI" id="CHEBI:46858"/>
        <dbReference type="ChEBI" id="CHEBI:61978"/>
        <dbReference type="ChEBI" id="CHEBI:456216"/>
        <dbReference type="EC" id="2.7.10.2"/>
    </reaction>
</comment>
<dbReference type="GO" id="GO:0007165">
    <property type="term" value="P:signal transduction"/>
    <property type="evidence" value="ECO:0007669"/>
    <property type="project" value="UniProtKB-ARBA"/>
</dbReference>
<dbReference type="InterPro" id="IPR036770">
    <property type="entry name" value="Ankyrin_rpt-contain_sf"/>
</dbReference>
<keyword evidence="2 11" id="KW-0808">Transferase</keyword>
<keyword evidence="8" id="KW-0040">ANK repeat</keyword>
<evidence type="ECO:0000256" key="11">
    <source>
        <dbReference type="RuleBase" id="RU362096"/>
    </source>
</evidence>
<evidence type="ECO:0000256" key="12">
    <source>
        <dbReference type="SAM" id="MobiDB-lite"/>
    </source>
</evidence>
<comment type="caution">
    <text evidence="15">The sequence shown here is derived from an EMBL/GenBank/DDBJ whole genome shotgun (WGS) entry which is preliminary data.</text>
</comment>
<dbReference type="PROSITE" id="PS00107">
    <property type="entry name" value="PROTEIN_KINASE_ATP"/>
    <property type="match status" value="1"/>
</dbReference>
<dbReference type="InterPro" id="IPR000980">
    <property type="entry name" value="SH2"/>
</dbReference>
<dbReference type="PROSITE" id="PS50001">
    <property type="entry name" value="SH2"/>
    <property type="match status" value="2"/>
</dbReference>
<evidence type="ECO:0000256" key="4">
    <source>
        <dbReference type="ARBA" id="ARBA00022777"/>
    </source>
</evidence>
<feature type="domain" description="SH2" evidence="13">
    <location>
        <begin position="321"/>
        <end position="416"/>
    </location>
</feature>
<dbReference type="PROSITE" id="PS50297">
    <property type="entry name" value="ANK_REP_REGION"/>
    <property type="match status" value="2"/>
</dbReference>
<dbReference type="SMART" id="SM00248">
    <property type="entry name" value="ANK"/>
    <property type="match status" value="4"/>
</dbReference>
<dbReference type="SUPFAM" id="SSF48403">
    <property type="entry name" value="Ankyrin repeat"/>
    <property type="match status" value="1"/>
</dbReference>
<dbReference type="PRINTS" id="PR00109">
    <property type="entry name" value="TYRKINASE"/>
</dbReference>
<dbReference type="SMART" id="SM00252">
    <property type="entry name" value="SH2"/>
    <property type="match status" value="2"/>
</dbReference>
<dbReference type="InterPro" id="IPR001245">
    <property type="entry name" value="Ser-Thr/Tyr_kinase_cat_dom"/>
</dbReference>
<dbReference type="InterPro" id="IPR020635">
    <property type="entry name" value="Tyr_kinase_cat_dom"/>
</dbReference>
<dbReference type="PROSITE" id="PS00109">
    <property type="entry name" value="PROTEIN_KINASE_TYR"/>
    <property type="match status" value="1"/>
</dbReference>
<sequence length="793" mass="90262">MATADCVNLDSLLDDSKLYEALHADQIRCEDEDLKVMWYHGKMSRACAEKLLFEAMENSPNQNLDGMFLVRGVSRSDKDYSLSFVHSRRCYHYYIHCFDEDYFMITEGPKVHGLDKLIEFYIEGANHLPTRLTNLCKGTLPPAKVRKEGPNNLLHTAVQKGRVDVTLKILKHHLCPDVDSKNEAGYTALHIAASSDMAEAVSLLLSKKADVNIKDPDGATPLFRACMNNSVKSAKLLVKQVPGCVHEKSPVSGWVPLHAAAMCGHTQCAKILLDSHAALFPRGYQKETPLDVAEKYRRNRCQEFLEHYTEKLVLESTEKDWLHPELDRLGAENLFSQSRKTQGLFLVRKSGSTEGQYVLSVFDGTSLFHYAIQMMEYREQKMYYMDDGPFHRSLALLVQYYQNFADGLATRLIAPVTVASISDIDEDEAGQLYEYSSCSNVSPKSPTSRALPKPAQFRPKLPPRPPDLESPTPTAEPPNYRKNSVSSREGEHSPQHVEEPEESLPLLEISRKDLKLGSELGKGEYGSVVHGVLTVKRSLFGRPSTKQEVAVKMFHSVGNREDFLLEARVMQQLKNDYIVELKGVCYDKCMMLIEEFLPMGSMLDFLEEHPEKVRVKKELYLWAAQIARGMMYLESKRLVHRDLAARNILLASLQKVKISDFGLSRAMGTDKEYYKASKGGRWPIKWYAPESVCYGHFSRASDVWSYGVTLWEMFSYGAAPFEEMTGVEVIKFIEDGNRLAQPLKCPDVVYKTMRRCWSWEPTDRPTFSWLDWHFDTENEYVSARELLQALARS</sequence>
<dbReference type="Gene3D" id="1.25.40.20">
    <property type="entry name" value="Ankyrin repeat-containing domain"/>
    <property type="match status" value="1"/>
</dbReference>
<dbReference type="EMBL" id="JAWDGP010006152">
    <property type="protein sequence ID" value="KAK3746335.1"/>
    <property type="molecule type" value="Genomic_DNA"/>
</dbReference>
<name>A0AAE0YIB3_9GAST</name>
<dbReference type="InterPro" id="IPR036860">
    <property type="entry name" value="SH2_dom_sf"/>
</dbReference>
<keyword evidence="1" id="KW-0597">Phosphoprotein</keyword>
<evidence type="ECO:0000259" key="13">
    <source>
        <dbReference type="PROSITE" id="PS50001"/>
    </source>
</evidence>
<evidence type="ECO:0000256" key="7">
    <source>
        <dbReference type="ARBA" id="ARBA00051245"/>
    </source>
</evidence>
<dbReference type="Pfam" id="PF00023">
    <property type="entry name" value="Ank"/>
    <property type="match status" value="1"/>
</dbReference>
<feature type="binding site" evidence="10">
    <location>
        <position position="552"/>
    </location>
    <ligand>
        <name>ATP</name>
        <dbReference type="ChEBI" id="CHEBI:30616"/>
    </ligand>
</feature>
<dbReference type="Proteomes" id="UP001283361">
    <property type="component" value="Unassembled WGS sequence"/>
</dbReference>
<dbReference type="InterPro" id="IPR050198">
    <property type="entry name" value="Non-receptor_tyrosine_kinases"/>
</dbReference>
<feature type="compositionally biased region" description="Polar residues" evidence="12">
    <location>
        <begin position="437"/>
        <end position="448"/>
    </location>
</feature>
<evidence type="ECO:0000313" key="15">
    <source>
        <dbReference type="EMBL" id="KAK3746335.1"/>
    </source>
</evidence>
<keyword evidence="5 10" id="KW-0067">ATP-binding</keyword>
<dbReference type="GO" id="GO:0071944">
    <property type="term" value="C:cell periphery"/>
    <property type="evidence" value="ECO:0007669"/>
    <property type="project" value="UniProtKB-ARBA"/>
</dbReference>
<proteinExistence type="inferred from homology"/>
<keyword evidence="9" id="KW-0727">SH2 domain</keyword>
<keyword evidence="4 11" id="KW-0418">Kinase</keyword>
<feature type="domain" description="Protein kinase" evidence="14">
    <location>
        <begin position="514"/>
        <end position="781"/>
    </location>
</feature>
<feature type="domain" description="SH2" evidence="13">
    <location>
        <begin position="38"/>
        <end position="136"/>
    </location>
</feature>
<dbReference type="InterPro" id="IPR008266">
    <property type="entry name" value="Tyr_kinase_AS"/>
</dbReference>
<dbReference type="PROSITE" id="PS50088">
    <property type="entry name" value="ANK_REPEAT"/>
    <property type="match status" value="2"/>
</dbReference>
<evidence type="ECO:0000256" key="6">
    <source>
        <dbReference type="ARBA" id="ARBA00023137"/>
    </source>
</evidence>
<dbReference type="Gene3D" id="3.30.505.10">
    <property type="entry name" value="SH2 domain"/>
    <property type="match status" value="2"/>
</dbReference>
<dbReference type="SUPFAM" id="SSF55550">
    <property type="entry name" value="SH2 domain"/>
    <property type="match status" value="2"/>
</dbReference>
<accession>A0AAE0YIB3</accession>
<dbReference type="InterPro" id="IPR002110">
    <property type="entry name" value="Ankyrin_rpt"/>
</dbReference>
<evidence type="ECO:0000256" key="8">
    <source>
        <dbReference type="PROSITE-ProRule" id="PRU00023"/>
    </source>
</evidence>
<dbReference type="GO" id="GO:0005524">
    <property type="term" value="F:ATP binding"/>
    <property type="evidence" value="ECO:0007669"/>
    <property type="project" value="UniProtKB-UniRule"/>
</dbReference>
<feature type="repeat" description="ANK" evidence="8">
    <location>
        <begin position="252"/>
        <end position="277"/>
    </location>
</feature>
<evidence type="ECO:0000256" key="5">
    <source>
        <dbReference type="ARBA" id="ARBA00022840"/>
    </source>
</evidence>
<keyword evidence="6 11" id="KW-0829">Tyrosine-protein kinase</keyword>
<dbReference type="InterPro" id="IPR017441">
    <property type="entry name" value="Protein_kinase_ATP_BS"/>
</dbReference>
<dbReference type="InterPro" id="IPR000719">
    <property type="entry name" value="Prot_kinase_dom"/>
</dbReference>
<dbReference type="PANTHER" id="PTHR24418">
    <property type="entry name" value="TYROSINE-PROTEIN KINASE"/>
    <property type="match status" value="1"/>
</dbReference>
<protein>
    <recommendedName>
        <fullName evidence="11">Tyrosine-protein kinase</fullName>
        <ecNumber evidence="11">2.7.10.2</ecNumber>
    </recommendedName>
</protein>
<dbReference type="Pfam" id="PF12796">
    <property type="entry name" value="Ank_2"/>
    <property type="match status" value="1"/>
</dbReference>
<evidence type="ECO:0000313" key="16">
    <source>
        <dbReference type="Proteomes" id="UP001283361"/>
    </source>
</evidence>
<dbReference type="AlphaFoldDB" id="A0AAE0YIB3"/>